<dbReference type="AlphaFoldDB" id="A0A413T3Z2"/>
<evidence type="ECO:0000256" key="4">
    <source>
        <dbReference type="ARBA" id="ARBA00022989"/>
    </source>
</evidence>
<dbReference type="PANTHER" id="PTHR47371:SF3">
    <property type="entry name" value="PHOSPHOGLYCEROL TRANSFERASE I"/>
    <property type="match status" value="1"/>
</dbReference>
<feature type="transmembrane region" description="Helical" evidence="9">
    <location>
        <begin position="57"/>
        <end position="74"/>
    </location>
</feature>
<protein>
    <submittedName>
        <fullName evidence="11">Alkaline phosphatase family protein</fullName>
    </submittedName>
</protein>
<dbReference type="Proteomes" id="UP000283855">
    <property type="component" value="Unassembled WGS sequence"/>
</dbReference>
<evidence type="ECO:0000313" key="12">
    <source>
        <dbReference type="Proteomes" id="UP000283855"/>
    </source>
</evidence>
<feature type="binding site" evidence="8">
    <location>
        <position position="477"/>
    </location>
    <ligand>
        <name>Mn(2+)</name>
        <dbReference type="ChEBI" id="CHEBI:29035"/>
    </ligand>
</feature>
<proteinExistence type="predicted"/>
<evidence type="ECO:0000256" key="8">
    <source>
        <dbReference type="PIRSR" id="PIRSR005091-3"/>
    </source>
</evidence>
<evidence type="ECO:0000256" key="1">
    <source>
        <dbReference type="ARBA" id="ARBA00004651"/>
    </source>
</evidence>
<dbReference type="Gene3D" id="3.30.1120.80">
    <property type="match status" value="1"/>
</dbReference>
<keyword evidence="2" id="KW-1003">Cell membrane</keyword>
<dbReference type="CDD" id="cd16015">
    <property type="entry name" value="LTA_synthase"/>
    <property type="match status" value="1"/>
</dbReference>
<evidence type="ECO:0000256" key="7">
    <source>
        <dbReference type="PIRSR" id="PIRSR005091-2"/>
    </source>
</evidence>
<feature type="domain" description="Sulfatase N-terminal" evidence="10">
    <location>
        <begin position="264"/>
        <end position="530"/>
    </location>
</feature>
<dbReference type="EMBL" id="QSFT01000003">
    <property type="protein sequence ID" value="RHA78309.1"/>
    <property type="molecule type" value="Genomic_DNA"/>
</dbReference>
<comment type="caution">
    <text evidence="11">The sequence shown here is derived from an EMBL/GenBank/DDBJ whole genome shotgun (WGS) entry which is preliminary data.</text>
</comment>
<dbReference type="Gene3D" id="3.40.720.10">
    <property type="entry name" value="Alkaline Phosphatase, subunit A"/>
    <property type="match status" value="1"/>
</dbReference>
<evidence type="ECO:0000313" key="11">
    <source>
        <dbReference type="EMBL" id="RHA78309.1"/>
    </source>
</evidence>
<evidence type="ECO:0000256" key="2">
    <source>
        <dbReference type="ARBA" id="ARBA00022475"/>
    </source>
</evidence>
<dbReference type="PANTHER" id="PTHR47371">
    <property type="entry name" value="LIPOTEICHOIC ACID SYNTHASE"/>
    <property type="match status" value="1"/>
</dbReference>
<evidence type="ECO:0000256" key="9">
    <source>
        <dbReference type="SAM" id="Phobius"/>
    </source>
</evidence>
<dbReference type="PIRSF" id="PIRSF005091">
    <property type="entry name" value="Mmb_sulf_HI1246"/>
    <property type="match status" value="1"/>
</dbReference>
<dbReference type="InterPro" id="IPR017850">
    <property type="entry name" value="Alkaline_phosphatase_core_sf"/>
</dbReference>
<feature type="binding site" evidence="8">
    <location>
        <position position="312"/>
    </location>
    <ligand>
        <name>Mn(2+)</name>
        <dbReference type="ChEBI" id="CHEBI:29035"/>
    </ligand>
</feature>
<keyword evidence="5 9" id="KW-0472">Membrane</keyword>
<dbReference type="SUPFAM" id="SSF53649">
    <property type="entry name" value="Alkaline phosphatase-like"/>
    <property type="match status" value="1"/>
</dbReference>
<evidence type="ECO:0000256" key="3">
    <source>
        <dbReference type="ARBA" id="ARBA00022692"/>
    </source>
</evidence>
<feature type="active site" evidence="6">
    <location>
        <position position="312"/>
    </location>
</feature>
<evidence type="ECO:0000256" key="6">
    <source>
        <dbReference type="PIRSR" id="PIRSR005091-1"/>
    </source>
</evidence>
<evidence type="ECO:0000256" key="5">
    <source>
        <dbReference type="ARBA" id="ARBA00023136"/>
    </source>
</evidence>
<dbReference type="InterPro" id="IPR012160">
    <property type="entry name" value="LtaS-like"/>
</dbReference>
<name>A0A413T3Z2_9BACT</name>
<feature type="binding site" evidence="8">
    <location>
        <position position="272"/>
    </location>
    <ligand>
        <name>Mn(2+)</name>
        <dbReference type="ChEBI" id="CHEBI:29035"/>
    </ligand>
</feature>
<keyword evidence="7" id="KW-0464">Manganese</keyword>
<dbReference type="RefSeq" id="WP_118399931.1">
    <property type="nucleotide sequence ID" value="NZ_CABJGD010000003.1"/>
</dbReference>
<dbReference type="Pfam" id="PF00884">
    <property type="entry name" value="Sulfatase"/>
    <property type="match status" value="1"/>
</dbReference>
<feature type="transmembrane region" description="Helical" evidence="9">
    <location>
        <begin position="7"/>
        <end position="29"/>
    </location>
</feature>
<keyword evidence="7" id="KW-0479">Metal-binding</keyword>
<comment type="subcellular location">
    <subcellularLocation>
        <location evidence="1">Cell membrane</location>
        <topology evidence="1">Multi-pass membrane protein</topology>
    </subcellularLocation>
</comment>
<gene>
    <name evidence="11" type="ORF">DW921_02355</name>
</gene>
<reference evidence="11 12" key="1">
    <citation type="submission" date="2018-08" db="EMBL/GenBank/DDBJ databases">
        <title>A genome reference for cultivated species of the human gut microbiota.</title>
        <authorList>
            <person name="Zou Y."/>
            <person name="Xue W."/>
            <person name="Luo G."/>
        </authorList>
    </citation>
    <scope>NUCLEOTIDE SEQUENCE [LARGE SCALE GENOMIC DNA]</scope>
    <source>
        <strain evidence="11 12">AM42-38</strain>
    </source>
</reference>
<feature type="binding site" evidence="8">
    <location>
        <position position="478"/>
    </location>
    <ligand>
        <name>Mn(2+)</name>
        <dbReference type="ChEBI" id="CHEBI:29035"/>
    </ligand>
</feature>
<dbReference type="InterPro" id="IPR000917">
    <property type="entry name" value="Sulfatase_N"/>
</dbReference>
<dbReference type="InterPro" id="IPR050448">
    <property type="entry name" value="OpgB/LTA_synthase_biosynth"/>
</dbReference>
<feature type="transmembrane region" description="Helical" evidence="9">
    <location>
        <begin position="86"/>
        <end position="108"/>
    </location>
</feature>
<dbReference type="GO" id="GO:0046872">
    <property type="term" value="F:metal ion binding"/>
    <property type="evidence" value="ECO:0007669"/>
    <property type="project" value="UniProtKB-KW"/>
</dbReference>
<dbReference type="GO" id="GO:0005886">
    <property type="term" value="C:plasma membrane"/>
    <property type="evidence" value="ECO:0007669"/>
    <property type="project" value="UniProtKB-SubCell"/>
</dbReference>
<dbReference type="PROSITE" id="PS51257">
    <property type="entry name" value="PROKAR_LIPOPROTEIN"/>
    <property type="match status" value="1"/>
</dbReference>
<keyword evidence="3 9" id="KW-0812">Transmembrane</keyword>
<accession>A0A413T3Z2</accession>
<feature type="binding site" evidence="7">
    <location>
        <position position="429"/>
    </location>
    <ligand>
        <name>substrate</name>
    </ligand>
</feature>
<evidence type="ECO:0000259" key="10">
    <source>
        <dbReference type="Pfam" id="PF00884"/>
    </source>
</evidence>
<keyword evidence="4 9" id="KW-1133">Transmembrane helix</keyword>
<feature type="transmembrane region" description="Helical" evidence="9">
    <location>
        <begin position="128"/>
        <end position="156"/>
    </location>
</feature>
<organism evidence="11 12">
    <name type="scientific">Phocaeicola coprophilus</name>
    <dbReference type="NCBI Taxonomy" id="387090"/>
    <lineage>
        <taxon>Bacteria</taxon>
        <taxon>Pseudomonadati</taxon>
        <taxon>Bacteroidota</taxon>
        <taxon>Bacteroidia</taxon>
        <taxon>Bacteroidales</taxon>
        <taxon>Bacteroidaceae</taxon>
        <taxon>Phocaeicola</taxon>
    </lineage>
</organism>
<feature type="transmembrane region" description="Helical" evidence="9">
    <location>
        <begin position="168"/>
        <end position="189"/>
    </location>
</feature>
<sequence length="607" mass="68543">MKKRIAYLIAFFAMVLGCFLIQKPLFMLYNDAVEKGVSPADFGRVILHGFTLDATTAGYLTVIPWLVVLISIWFRQFPLRKILTGYYMLISFLVMLIFIVDMALYPFWGFKLDASIFLYMDSPKNALASVSTGFIILRIFIMLLLSALMIAGLYKLTPQRLAGTSRRVTGSAGMILLGGLLFVVIRGGVTESTANIGQVYFCNNEFLNHSAVNPAFSLLASAGKTENYASEFDFFDEEKRKELFEGLYPTEGENMVELLNTRRPNILIILVEGYGGVFIESLGGVPGVSPNWERLSKEGVFFTNCYANSFRTDRGTICTFSGYQGFPTLSVMKIPAKSRTLPSIAGKLVKEGYVTDFLYGGDINFTNMKSYLLGSGYQKLTADVDFSLKERQNPWGVNDDITFEYLYNEIKKRPLSQRWHTAFLTLSSHEPFEVPYHRLEEKIPNAFAFTDECLGKFIDKLKQLPQWKDLLVICLPDHGFHYPINEPNNTPRIHHIPMLWLGGAIKQPAVVDKLMNQTDMAATLLGQLGINHREFNFSRNVLGKEYTYPFAYYTYNNGFAFRDSTGVTQVDNNSGKTLVDEPAPSLRRMELGKAILQSSYDDLGERQ</sequence>